<evidence type="ECO:0000256" key="6">
    <source>
        <dbReference type="ARBA" id="ARBA00023159"/>
    </source>
</evidence>
<dbReference type="SMART" id="SM00353">
    <property type="entry name" value="HLH"/>
    <property type="match status" value="1"/>
</dbReference>
<keyword evidence="8" id="KW-0539">Nucleus</keyword>
<evidence type="ECO:0000256" key="7">
    <source>
        <dbReference type="ARBA" id="ARBA00023163"/>
    </source>
</evidence>
<keyword evidence="9" id="KW-0379">Hydroxylation</keyword>
<evidence type="ECO:0000259" key="12">
    <source>
        <dbReference type="PROSITE" id="PS50888"/>
    </source>
</evidence>
<dbReference type="CDD" id="cd00130">
    <property type="entry name" value="PAS"/>
    <property type="match status" value="2"/>
</dbReference>
<keyword evidence="4" id="KW-0805">Transcription regulation</keyword>
<dbReference type="PANTHER" id="PTHR23043:SF8">
    <property type="entry name" value="ENDOTHELIAL PAS DOMAIN-CONTAINING PROTEIN 1"/>
    <property type="match status" value="1"/>
</dbReference>
<feature type="domain" description="PAS" evidence="11">
    <location>
        <begin position="80"/>
        <end position="150"/>
    </location>
</feature>
<feature type="domain" description="BHLH" evidence="12">
    <location>
        <begin position="14"/>
        <end position="67"/>
    </location>
</feature>
<feature type="compositionally biased region" description="Basic and acidic residues" evidence="10">
    <location>
        <begin position="585"/>
        <end position="598"/>
    </location>
</feature>
<evidence type="ECO:0000256" key="8">
    <source>
        <dbReference type="ARBA" id="ARBA00023242"/>
    </source>
</evidence>
<proteinExistence type="evidence at transcript level"/>
<organism evidence="13">
    <name type="scientific">Callionymus valenciennei</name>
    <dbReference type="NCBI Taxonomy" id="764487"/>
    <lineage>
        <taxon>Eukaryota</taxon>
        <taxon>Metazoa</taxon>
        <taxon>Chordata</taxon>
        <taxon>Craniata</taxon>
        <taxon>Vertebrata</taxon>
        <taxon>Euteleostomi</taxon>
        <taxon>Actinopterygii</taxon>
        <taxon>Neopterygii</taxon>
        <taxon>Teleostei</taxon>
        <taxon>Neoteleostei</taxon>
        <taxon>Acanthomorphata</taxon>
        <taxon>Syngnathiaria</taxon>
        <taxon>Syngnathiformes</taxon>
        <taxon>Callionymoidei</taxon>
        <taxon>Callionymidae</taxon>
        <taxon>Callionymus</taxon>
        <taxon>Callionymus</taxon>
    </lineage>
</organism>
<dbReference type="Pfam" id="PF23171">
    <property type="entry name" value="bHLH_HIF1A"/>
    <property type="match status" value="1"/>
</dbReference>
<dbReference type="Gene3D" id="3.30.450.20">
    <property type="entry name" value="PAS domain"/>
    <property type="match status" value="2"/>
</dbReference>
<dbReference type="SMART" id="SM00086">
    <property type="entry name" value="PAC"/>
    <property type="match status" value="1"/>
</dbReference>
<evidence type="ECO:0000256" key="4">
    <source>
        <dbReference type="ARBA" id="ARBA00023015"/>
    </source>
</evidence>
<comment type="subcellular location">
    <subcellularLocation>
        <location evidence="1">Nucleus</location>
    </subcellularLocation>
</comment>
<dbReference type="FunFam" id="4.10.280.10:FF:000076">
    <property type="entry name" value="hypoxia-inducible factor 3-alpha isoform X1"/>
    <property type="match status" value="1"/>
</dbReference>
<dbReference type="PANTHER" id="PTHR23043">
    <property type="entry name" value="HYPOXIA-INDUCIBLE FACTOR 1 ALPHA"/>
    <property type="match status" value="1"/>
</dbReference>
<gene>
    <name evidence="13" type="primary">HIF-2a</name>
</gene>
<dbReference type="Pfam" id="PF14598">
    <property type="entry name" value="PAS_11"/>
    <property type="match status" value="1"/>
</dbReference>
<dbReference type="SUPFAM" id="SSF47459">
    <property type="entry name" value="HLH, helix-loop-helix DNA-binding domain"/>
    <property type="match status" value="1"/>
</dbReference>
<dbReference type="GO" id="GO:0005634">
    <property type="term" value="C:nucleus"/>
    <property type="evidence" value="ECO:0007669"/>
    <property type="project" value="UniProtKB-SubCell"/>
</dbReference>
<evidence type="ECO:0000313" key="13">
    <source>
        <dbReference type="EMBL" id="ADH01742.1"/>
    </source>
</evidence>
<dbReference type="SUPFAM" id="SSF55785">
    <property type="entry name" value="PYP-like sensor domain (PAS domain)"/>
    <property type="match status" value="2"/>
</dbReference>
<keyword evidence="6" id="KW-0010">Activator</keyword>
<evidence type="ECO:0000256" key="3">
    <source>
        <dbReference type="ARBA" id="ARBA00022843"/>
    </source>
</evidence>
<evidence type="ECO:0000256" key="1">
    <source>
        <dbReference type="ARBA" id="ARBA00004123"/>
    </source>
</evidence>
<dbReference type="Pfam" id="PF11413">
    <property type="entry name" value="HIF-1"/>
    <property type="match status" value="1"/>
</dbReference>
<feature type="compositionally biased region" description="Polar residues" evidence="10">
    <location>
        <begin position="570"/>
        <end position="583"/>
    </location>
</feature>
<dbReference type="InterPro" id="IPR001610">
    <property type="entry name" value="PAC"/>
</dbReference>
<sequence>MASEKDKKRNSSERRKEKSRDAARCRRSKETEVFYELAQQLPLPESISLHLDKASIMRLAISFLRTRKLVAMETDGKEDAEDLDSLYLGSLEGFITVVTADGDMIFLSENINKFLGLTQVDLTGHSIFDFTHPCDHEEIRENLNLKMSGAAFGKQGKEPNTDRDFFMRMKCTMTNRGRTVNLKSASWKVLHCTGHLKTYNRLSQVLRGPSEPPLTCAVLMCEPIPHPTNIEMPLESKTFLSRHSMDMKFTYCDDSVTELMGYSPEDLIGRSVYDFYHALDSDNVTKSHQNLCMKGQAVSRQYRMLAKTGGYVWMETQGTVIYNNRNSQPQCIVCVNYVLSDVEEKSSVLSLEQTKSLYQPDHVGGFFGAGAGDTLYTKLKEEPEDLTQLAPTPGDTIISLDFGHPSFEESWQEQDFAQVSMPPPAWTSESNKPVPRPDPSIFTVQQKPPMPCSATPSLSSCSTPSSPGDYYCSNVENDLKGELSEKLFALDTESSSQFDLSGLDLETLAPYIPMDGEDFQLSPIIPESDTLDGVPPKSMEPSINGGFVPLAPQPSFDNIASLFQPLLKPVQQQRPFHSSTSASWRPREDGGSDQRALDPRGCSYMMTHMQNLPYQAPASTPLSSMGGRQNLQWPPDPLLTYQQEYRPEHQHGSNMSVLNKLRPMDNIPETFRGGSSPGNPTHVKRSFTQMTEEIKSSDVPWKKLRSDSCAGDCPHNAGSLAAYSLMARMMQNGSHPPQHRKSQYQGVVKEELSCLLGPTLDAFNLPQLTRYDCEVPLQGTLP</sequence>
<dbReference type="GO" id="GO:0000977">
    <property type="term" value="F:RNA polymerase II transcription regulatory region sequence-specific DNA binding"/>
    <property type="evidence" value="ECO:0007669"/>
    <property type="project" value="TreeGrafter"/>
</dbReference>
<evidence type="ECO:0000259" key="11">
    <source>
        <dbReference type="PROSITE" id="PS50112"/>
    </source>
</evidence>
<dbReference type="GO" id="GO:0000981">
    <property type="term" value="F:DNA-binding transcription factor activity, RNA polymerase II-specific"/>
    <property type="evidence" value="ECO:0007669"/>
    <property type="project" value="TreeGrafter"/>
</dbReference>
<dbReference type="PROSITE" id="PS50888">
    <property type="entry name" value="BHLH"/>
    <property type="match status" value="1"/>
</dbReference>
<accession>D7R4L4</accession>
<keyword evidence="5" id="KW-0238">DNA-binding</keyword>
<evidence type="ECO:0000256" key="2">
    <source>
        <dbReference type="ARBA" id="ARBA00022737"/>
    </source>
</evidence>
<dbReference type="SMART" id="SM00091">
    <property type="entry name" value="PAS"/>
    <property type="match status" value="2"/>
</dbReference>
<keyword evidence="2" id="KW-0677">Repeat</keyword>
<dbReference type="GO" id="GO:0071456">
    <property type="term" value="P:cellular response to hypoxia"/>
    <property type="evidence" value="ECO:0007669"/>
    <property type="project" value="TreeGrafter"/>
</dbReference>
<keyword evidence="3" id="KW-0832">Ubl conjugation</keyword>
<dbReference type="InterPro" id="IPR011598">
    <property type="entry name" value="bHLH_dom"/>
</dbReference>
<dbReference type="InterPro" id="IPR021537">
    <property type="entry name" value="HIF_alpha-like"/>
</dbReference>
<reference evidence="13" key="1">
    <citation type="submission" date="2010-03" db="EMBL/GenBank/DDBJ databases">
        <authorList>
            <person name="Kodama K."/>
            <person name="Rahman M.S."/>
            <person name="Lee J.H."/>
            <person name="Horiguchi T."/>
            <person name="Thomas P."/>
        </authorList>
    </citation>
    <scope>NUCLEOTIDE SEQUENCE</scope>
</reference>
<dbReference type="InterPro" id="IPR035965">
    <property type="entry name" value="PAS-like_dom_sf"/>
</dbReference>
<dbReference type="AlphaFoldDB" id="D7R4L4"/>
<dbReference type="PROSITE" id="PS50112">
    <property type="entry name" value="PAS"/>
    <property type="match status" value="2"/>
</dbReference>
<evidence type="ECO:0000256" key="10">
    <source>
        <dbReference type="SAM" id="MobiDB-lite"/>
    </source>
</evidence>
<feature type="region of interest" description="Disordered" evidence="10">
    <location>
        <begin position="421"/>
        <end position="442"/>
    </location>
</feature>
<dbReference type="GO" id="GO:0046983">
    <property type="term" value="F:protein dimerization activity"/>
    <property type="evidence" value="ECO:0007669"/>
    <property type="project" value="InterPro"/>
</dbReference>
<feature type="region of interest" description="Disordered" evidence="10">
    <location>
        <begin position="1"/>
        <end position="25"/>
    </location>
</feature>
<dbReference type="InterPro" id="IPR000014">
    <property type="entry name" value="PAS"/>
</dbReference>
<feature type="domain" description="PAS" evidence="11">
    <location>
        <begin position="244"/>
        <end position="295"/>
    </location>
</feature>
<dbReference type="InterPro" id="IPR013767">
    <property type="entry name" value="PAS_fold"/>
</dbReference>
<evidence type="ECO:0000256" key="9">
    <source>
        <dbReference type="ARBA" id="ARBA00023278"/>
    </source>
</evidence>
<name>D7R4L4_9TELE</name>
<dbReference type="NCBIfam" id="TIGR00229">
    <property type="entry name" value="sensory_box"/>
    <property type="match status" value="1"/>
</dbReference>
<dbReference type="InterPro" id="IPR036638">
    <property type="entry name" value="HLH_DNA-bd_sf"/>
</dbReference>
<dbReference type="Pfam" id="PF00989">
    <property type="entry name" value="PAS"/>
    <property type="match status" value="1"/>
</dbReference>
<keyword evidence="7" id="KW-0804">Transcription</keyword>
<dbReference type="EMBL" id="HM032916">
    <property type="protein sequence ID" value="ADH01742.1"/>
    <property type="molecule type" value="mRNA"/>
</dbReference>
<dbReference type="FunFam" id="3.30.450.20:FF:000005">
    <property type="entry name" value="Hypoxia-inducible factor 1 subunit alpha"/>
    <property type="match status" value="1"/>
</dbReference>
<feature type="region of interest" description="Disordered" evidence="10">
    <location>
        <begin position="570"/>
        <end position="599"/>
    </location>
</feature>
<dbReference type="FunFam" id="3.30.450.20:FF:000015">
    <property type="entry name" value="Hypoxia-inducible factor 1-alpha isoform 1"/>
    <property type="match status" value="1"/>
</dbReference>
<evidence type="ECO:0000256" key="5">
    <source>
        <dbReference type="ARBA" id="ARBA00023125"/>
    </source>
</evidence>
<protein>
    <submittedName>
        <fullName evidence="13">Hypoxia-inducible factor 2 alpha</fullName>
    </submittedName>
</protein>